<dbReference type="InterPro" id="IPR014710">
    <property type="entry name" value="RmlC-like_jellyroll"/>
</dbReference>
<dbReference type="OrthoDB" id="1433532at2"/>
<evidence type="ECO:0000256" key="1">
    <source>
        <dbReference type="SAM" id="SignalP"/>
    </source>
</evidence>
<dbReference type="InterPro" id="IPR011051">
    <property type="entry name" value="RmlC_Cupin_sf"/>
</dbReference>
<accession>A0A166QJP3</accession>
<dbReference type="CDD" id="cd06989">
    <property type="entry name" value="cupin_DRT102"/>
    <property type="match status" value="1"/>
</dbReference>
<reference evidence="3" key="1">
    <citation type="submission" date="2016-03" db="EMBL/GenBank/DDBJ databases">
        <authorList>
            <person name="Ray J."/>
            <person name="Price M."/>
            <person name="Deutschbauer A."/>
        </authorList>
    </citation>
    <scope>NUCLEOTIDE SEQUENCE [LARGE SCALE GENOMIC DNA]</scope>
    <source>
        <strain evidence="3">FW300-N1B4</strain>
    </source>
</reference>
<organism evidence="2 3">
    <name type="scientific">Pseudomonas fluorescens</name>
    <dbReference type="NCBI Taxonomy" id="294"/>
    <lineage>
        <taxon>Bacteria</taxon>
        <taxon>Pseudomonadati</taxon>
        <taxon>Pseudomonadota</taxon>
        <taxon>Gammaproteobacteria</taxon>
        <taxon>Pseudomonadales</taxon>
        <taxon>Pseudomonadaceae</taxon>
        <taxon>Pseudomonas</taxon>
    </lineage>
</organism>
<feature type="signal peptide" evidence="1">
    <location>
        <begin position="1"/>
        <end position="25"/>
    </location>
</feature>
<reference evidence="2 3" key="2">
    <citation type="journal article" date="2018" name="Nature">
        <title>Mutant phenotypes for thousands of bacterial genes of unknown function.</title>
        <authorList>
            <person name="Price M.N."/>
            <person name="Wetmore K.M."/>
            <person name="Waters R.J."/>
            <person name="Callaghan M."/>
            <person name="Ray J."/>
            <person name="Liu H."/>
            <person name="Kuehl J.V."/>
            <person name="Melnyk R.A."/>
            <person name="Lamson J.S."/>
            <person name="Suh Y."/>
            <person name="Carlson H.K."/>
            <person name="Esquivel Z."/>
            <person name="Sadeeshkumar H."/>
            <person name="Chakraborty R."/>
            <person name="Zane G.M."/>
            <person name="Rubin B.E."/>
            <person name="Wall J.D."/>
            <person name="Visel A."/>
            <person name="Bristow J."/>
            <person name="Blow M.J."/>
            <person name="Arkin A.P."/>
            <person name="Deutschbauer A.M."/>
        </authorList>
    </citation>
    <scope>NUCLEOTIDE SEQUENCE [LARGE SCALE GENOMIC DNA]</scope>
    <source>
        <strain evidence="2 3">FW300-N1B4</strain>
    </source>
</reference>
<comment type="caution">
    <text evidence="2">The sequence shown here is derived from an EMBL/GenBank/DDBJ whole genome shotgun (WGS) entry which is preliminary data.</text>
</comment>
<dbReference type="Gene3D" id="2.60.120.10">
    <property type="entry name" value="Jelly Rolls"/>
    <property type="match status" value="1"/>
</dbReference>
<dbReference type="AlphaFoldDB" id="A0A166QJP3"/>
<protein>
    <submittedName>
        <fullName evidence="2">Cupin</fullName>
    </submittedName>
</protein>
<proteinExistence type="predicted"/>
<evidence type="ECO:0000313" key="2">
    <source>
        <dbReference type="EMBL" id="KZN20375.1"/>
    </source>
</evidence>
<dbReference type="Proteomes" id="UP000076489">
    <property type="component" value="Unassembled WGS sequence"/>
</dbReference>
<name>A0A166QJP3_PSEFL</name>
<keyword evidence="1" id="KW-0732">Signal</keyword>
<dbReference type="SUPFAM" id="SSF51182">
    <property type="entry name" value="RmlC-like cupins"/>
    <property type="match status" value="1"/>
</dbReference>
<dbReference type="RefSeq" id="WP_063343357.1">
    <property type="nucleotide sequence ID" value="NZ_LUKJ01000003.1"/>
</dbReference>
<evidence type="ECO:0000313" key="3">
    <source>
        <dbReference type="Proteomes" id="UP000076489"/>
    </source>
</evidence>
<feature type="chain" id="PRO_5007878784" evidence="1">
    <location>
        <begin position="26"/>
        <end position="161"/>
    </location>
</feature>
<sequence>MTAHKAAAVLLALLSPAFLTLTALAEEAGFIAATSSGLNWKPAPAVGPGAMIAVIEGDLKAAEPFTLRLKLPANTKIGVHTHPVTERVTVISGTFYFATGDTFDPARAKAYHPGDTLIIPVGMSMYGASREQETVLQLHGTGPWGITYLNPADDPRNKKMQ</sequence>
<gene>
    <name evidence="2" type="ORF">A1D17_26705</name>
</gene>
<dbReference type="EMBL" id="LUKJ01000003">
    <property type="protein sequence ID" value="KZN20375.1"/>
    <property type="molecule type" value="Genomic_DNA"/>
</dbReference>